<dbReference type="InterPro" id="IPR039422">
    <property type="entry name" value="MarR/SlyA-like"/>
</dbReference>
<dbReference type="RefSeq" id="WP_010865638.1">
    <property type="nucleotide sequence ID" value="NC_000854.2"/>
</dbReference>
<dbReference type="STRING" id="272557.APE_0288"/>
<keyword evidence="1" id="KW-0805">Transcription regulation</keyword>
<dbReference type="InterPro" id="IPR036390">
    <property type="entry name" value="WH_DNA-bd_sf"/>
</dbReference>
<dbReference type="PROSITE" id="PS01117">
    <property type="entry name" value="HTH_MARR_1"/>
    <property type="match status" value="1"/>
</dbReference>
<evidence type="ECO:0000259" key="4">
    <source>
        <dbReference type="PROSITE" id="PS50995"/>
    </source>
</evidence>
<dbReference type="InterPro" id="IPR000835">
    <property type="entry name" value="HTH_MarR-typ"/>
</dbReference>
<evidence type="ECO:0000256" key="3">
    <source>
        <dbReference type="ARBA" id="ARBA00023163"/>
    </source>
</evidence>
<keyword evidence="3" id="KW-0804">Transcription</keyword>
<dbReference type="PANTHER" id="PTHR33164">
    <property type="entry name" value="TRANSCRIPTIONAL REGULATOR, MARR FAMILY"/>
    <property type="match status" value="1"/>
</dbReference>
<dbReference type="EnsemblBacteria" id="BAA79243">
    <property type="protein sequence ID" value="BAA79243"/>
    <property type="gene ID" value="APE_0288"/>
</dbReference>
<dbReference type="SMART" id="SM00347">
    <property type="entry name" value="HTH_MARR"/>
    <property type="match status" value="1"/>
</dbReference>
<accession>Q9YFF3</accession>
<dbReference type="Pfam" id="PF12802">
    <property type="entry name" value="MarR_2"/>
    <property type="match status" value="1"/>
</dbReference>
<dbReference type="GeneID" id="1444515"/>
<sequence length="196" mass="22204">MHEDDVSIKIVSAIERIARAYRILIARESYKHGLTPLQASILLYIYNSPPNHRTISSLVRELGVKQPTISDSVRALISKGLVTYEPHRSDRRVKILKLTPKGVEIAESLKSWQTVAAEAVDLSRGEREALLELLLKYMASLYRYGVIEVARTCFTCTYLEAKNRGEGVSYYCSLLKRELGRSGLRVDCPEHSPKRI</sequence>
<dbReference type="GO" id="GO:0006950">
    <property type="term" value="P:response to stress"/>
    <property type="evidence" value="ECO:0007669"/>
    <property type="project" value="TreeGrafter"/>
</dbReference>
<protein>
    <submittedName>
        <fullName evidence="5">Transcriptional regulator, MarR family</fullName>
    </submittedName>
</protein>
<dbReference type="SUPFAM" id="SSF46785">
    <property type="entry name" value="Winged helix' DNA-binding domain"/>
    <property type="match status" value="1"/>
</dbReference>
<dbReference type="eggNOG" id="arCOG06077">
    <property type="taxonomic scope" value="Archaea"/>
</dbReference>
<feature type="domain" description="HTH marR-type" evidence="4">
    <location>
        <begin position="7"/>
        <end position="139"/>
    </location>
</feature>
<dbReference type="PIR" id="G72718">
    <property type="entry name" value="G72718"/>
</dbReference>
<proteinExistence type="predicted"/>
<keyword evidence="6" id="KW-1185">Reference proteome</keyword>
<name>Q9YFF3_AERPE</name>
<dbReference type="KEGG" id="ape:APE_0288"/>
<gene>
    <name evidence="5" type="ordered locus">APE_0288</name>
</gene>
<dbReference type="GO" id="GO:0003700">
    <property type="term" value="F:DNA-binding transcription factor activity"/>
    <property type="evidence" value="ECO:0007669"/>
    <property type="project" value="InterPro"/>
</dbReference>
<evidence type="ECO:0000256" key="1">
    <source>
        <dbReference type="ARBA" id="ARBA00023015"/>
    </source>
</evidence>
<dbReference type="Proteomes" id="UP000002518">
    <property type="component" value="Chromosome"/>
</dbReference>
<evidence type="ECO:0000256" key="2">
    <source>
        <dbReference type="ARBA" id="ARBA00023125"/>
    </source>
</evidence>
<dbReference type="AlphaFoldDB" id="Q9YFF3"/>
<organism evidence="5 6">
    <name type="scientific">Aeropyrum pernix (strain ATCC 700893 / DSM 11879 / JCM 9820 / NBRC 100138 / K1)</name>
    <dbReference type="NCBI Taxonomy" id="272557"/>
    <lineage>
        <taxon>Archaea</taxon>
        <taxon>Thermoproteota</taxon>
        <taxon>Thermoprotei</taxon>
        <taxon>Desulfurococcales</taxon>
        <taxon>Desulfurococcaceae</taxon>
        <taxon>Aeropyrum</taxon>
    </lineage>
</organism>
<dbReference type="GO" id="GO:0003677">
    <property type="term" value="F:DNA binding"/>
    <property type="evidence" value="ECO:0007669"/>
    <property type="project" value="UniProtKB-KW"/>
</dbReference>
<dbReference type="InterPro" id="IPR023187">
    <property type="entry name" value="Tscrpt_reg_MarR-type_CS"/>
</dbReference>
<dbReference type="Gene3D" id="1.10.10.10">
    <property type="entry name" value="Winged helix-like DNA-binding domain superfamily/Winged helix DNA-binding domain"/>
    <property type="match status" value="1"/>
</dbReference>
<dbReference type="PANTHER" id="PTHR33164:SF43">
    <property type="entry name" value="HTH-TYPE TRANSCRIPTIONAL REPRESSOR YETL"/>
    <property type="match status" value="1"/>
</dbReference>
<keyword evidence="2" id="KW-0238">DNA-binding</keyword>
<dbReference type="PROSITE" id="PS50995">
    <property type="entry name" value="HTH_MARR_2"/>
    <property type="match status" value="1"/>
</dbReference>
<reference evidence="5 6" key="1">
    <citation type="journal article" date="1999" name="DNA Res.">
        <title>Complete genome sequence of an aerobic hyper-thermophilic crenarchaeon, Aeropyrum pernix K1.</title>
        <authorList>
            <person name="Kawarabayasi Y."/>
            <person name="Hino Y."/>
            <person name="Horikawa H."/>
            <person name="Yamazaki S."/>
            <person name="Haikawa Y."/>
            <person name="Jin-no K."/>
            <person name="Takahashi M."/>
            <person name="Sekine M."/>
            <person name="Baba S."/>
            <person name="Ankai A."/>
            <person name="Kosugi H."/>
            <person name="Hosoyama A."/>
            <person name="Fukui S."/>
            <person name="Nagai Y."/>
            <person name="Nishijima K."/>
            <person name="Nakazawa H."/>
            <person name="Takamiya M."/>
            <person name="Masuda S."/>
            <person name="Funahashi T."/>
            <person name="Tanaka T."/>
            <person name="Kudoh Y."/>
            <person name="Yamazaki J."/>
            <person name="Kushida N."/>
            <person name="Oguchi A."/>
            <person name="Aoki K."/>
            <person name="Kubota K."/>
            <person name="Nakamura Y."/>
            <person name="Nomura N."/>
            <person name="Sako Y."/>
            <person name="Kikuchi H."/>
        </authorList>
    </citation>
    <scope>NUCLEOTIDE SEQUENCE [LARGE SCALE GENOMIC DNA]</scope>
    <source>
        <strain evidence="6">ATCC 700893 / DSM 11879 / JCM 9820 / NBRC 100138 / K1</strain>
    </source>
</reference>
<evidence type="ECO:0000313" key="6">
    <source>
        <dbReference type="Proteomes" id="UP000002518"/>
    </source>
</evidence>
<dbReference type="InterPro" id="IPR036388">
    <property type="entry name" value="WH-like_DNA-bd_sf"/>
</dbReference>
<evidence type="ECO:0000313" key="5">
    <source>
        <dbReference type="EMBL" id="BAA79243.1"/>
    </source>
</evidence>
<dbReference type="EMBL" id="BA000002">
    <property type="protein sequence ID" value="BAA79243.1"/>
    <property type="molecule type" value="Genomic_DNA"/>
</dbReference>